<reference evidence="2" key="1">
    <citation type="journal article" date="2017" name="Nature">
        <title>The sunflower genome provides insights into oil metabolism, flowering and Asterid evolution.</title>
        <authorList>
            <person name="Badouin H."/>
            <person name="Gouzy J."/>
            <person name="Grassa C.J."/>
            <person name="Murat F."/>
            <person name="Staton S.E."/>
            <person name="Cottret L."/>
            <person name="Lelandais-Briere C."/>
            <person name="Owens G.L."/>
            <person name="Carrere S."/>
            <person name="Mayjonade B."/>
            <person name="Legrand L."/>
            <person name="Gill N."/>
            <person name="Kane N.C."/>
            <person name="Bowers J.E."/>
            <person name="Hubner S."/>
            <person name="Bellec A."/>
            <person name="Berard A."/>
            <person name="Berges H."/>
            <person name="Blanchet N."/>
            <person name="Boniface M.C."/>
            <person name="Brunel D."/>
            <person name="Catrice O."/>
            <person name="Chaidir N."/>
            <person name="Claudel C."/>
            <person name="Donnadieu C."/>
            <person name="Faraut T."/>
            <person name="Fievet G."/>
            <person name="Helmstetter N."/>
            <person name="King M."/>
            <person name="Knapp S.J."/>
            <person name="Lai Z."/>
            <person name="Le Paslier M.C."/>
            <person name="Lippi Y."/>
            <person name="Lorenzon L."/>
            <person name="Mandel J.R."/>
            <person name="Marage G."/>
            <person name="Marchand G."/>
            <person name="Marquand E."/>
            <person name="Bret-Mestries E."/>
            <person name="Morien E."/>
            <person name="Nambeesan S."/>
            <person name="Nguyen T."/>
            <person name="Pegot-Espagnet P."/>
            <person name="Pouilly N."/>
            <person name="Raftis F."/>
            <person name="Sallet E."/>
            <person name="Schiex T."/>
            <person name="Thomas J."/>
            <person name="Vandecasteele C."/>
            <person name="Vares D."/>
            <person name="Vear F."/>
            <person name="Vautrin S."/>
            <person name="Crespi M."/>
            <person name="Mangin B."/>
            <person name="Burke J.M."/>
            <person name="Salse J."/>
            <person name="Munos S."/>
            <person name="Vincourt P."/>
            <person name="Rieseberg L.H."/>
            <person name="Langlade N.B."/>
        </authorList>
    </citation>
    <scope>NUCLEOTIDE SEQUENCE</scope>
    <source>
        <tissue evidence="2">Leaves</tissue>
    </source>
</reference>
<accession>A0A9K3N7Z3</accession>
<feature type="region of interest" description="Disordered" evidence="1">
    <location>
        <begin position="1"/>
        <end position="27"/>
    </location>
</feature>
<dbReference type="Proteomes" id="UP000215914">
    <property type="component" value="Unassembled WGS sequence"/>
</dbReference>
<proteinExistence type="predicted"/>
<organism evidence="2 3">
    <name type="scientific">Helianthus annuus</name>
    <name type="common">Common sunflower</name>
    <dbReference type="NCBI Taxonomy" id="4232"/>
    <lineage>
        <taxon>Eukaryota</taxon>
        <taxon>Viridiplantae</taxon>
        <taxon>Streptophyta</taxon>
        <taxon>Embryophyta</taxon>
        <taxon>Tracheophyta</taxon>
        <taxon>Spermatophyta</taxon>
        <taxon>Magnoliopsida</taxon>
        <taxon>eudicotyledons</taxon>
        <taxon>Gunneridae</taxon>
        <taxon>Pentapetalae</taxon>
        <taxon>asterids</taxon>
        <taxon>campanulids</taxon>
        <taxon>Asterales</taxon>
        <taxon>Asteraceae</taxon>
        <taxon>Asteroideae</taxon>
        <taxon>Heliantheae alliance</taxon>
        <taxon>Heliantheae</taxon>
        <taxon>Helianthus</taxon>
    </lineage>
</organism>
<gene>
    <name evidence="2" type="ORF">HanXRQr2_Chr09g0375031</name>
</gene>
<dbReference type="AlphaFoldDB" id="A0A9K3N7Z3"/>
<feature type="compositionally biased region" description="Polar residues" evidence="1">
    <location>
        <begin position="14"/>
        <end position="27"/>
    </location>
</feature>
<evidence type="ECO:0000313" key="2">
    <source>
        <dbReference type="EMBL" id="KAF5789758.1"/>
    </source>
</evidence>
<protein>
    <submittedName>
        <fullName evidence="2">Uncharacterized protein</fullName>
    </submittedName>
</protein>
<reference evidence="2" key="2">
    <citation type="submission" date="2020-06" db="EMBL/GenBank/DDBJ databases">
        <title>Helianthus annuus Genome sequencing and assembly Release 2.</title>
        <authorList>
            <person name="Gouzy J."/>
            <person name="Langlade N."/>
            <person name="Munos S."/>
        </authorList>
    </citation>
    <scope>NUCLEOTIDE SEQUENCE</scope>
    <source>
        <tissue evidence="2">Leaves</tissue>
    </source>
</reference>
<evidence type="ECO:0000313" key="3">
    <source>
        <dbReference type="Proteomes" id="UP000215914"/>
    </source>
</evidence>
<keyword evidence="3" id="KW-1185">Reference proteome</keyword>
<comment type="caution">
    <text evidence="2">The sequence shown here is derived from an EMBL/GenBank/DDBJ whole genome shotgun (WGS) entry which is preliminary data.</text>
</comment>
<evidence type="ECO:0000256" key="1">
    <source>
        <dbReference type="SAM" id="MobiDB-lite"/>
    </source>
</evidence>
<name>A0A9K3N7Z3_HELAN</name>
<dbReference type="EMBL" id="MNCJ02000324">
    <property type="protein sequence ID" value="KAF5789758.1"/>
    <property type="molecule type" value="Genomic_DNA"/>
</dbReference>
<sequence>MGQFKRTFKPNEQPVRSNLLSNRPDQSTQYHSFAFPRYLSLCYRTIQANQLSALPSIHNQSLAIYLP</sequence>
<dbReference type="Gramene" id="mRNA:HanXRQr2_Chr09g0375031">
    <property type="protein sequence ID" value="mRNA:HanXRQr2_Chr09g0375031"/>
    <property type="gene ID" value="HanXRQr2_Chr09g0375031"/>
</dbReference>